<dbReference type="STRING" id="6248.A0A0K0DTC6"/>
<dbReference type="GO" id="GO:0005743">
    <property type="term" value="C:mitochondrial inner membrane"/>
    <property type="evidence" value="ECO:0007669"/>
    <property type="project" value="UniProtKB-SubCell"/>
</dbReference>
<keyword evidence="13" id="KW-1185">Reference proteome</keyword>
<keyword evidence="6" id="KW-0999">Mitochondrion inner membrane</keyword>
<dbReference type="GO" id="GO:0015218">
    <property type="term" value="F:pyrimidine nucleotide transmembrane transporter activity"/>
    <property type="evidence" value="ECO:0007669"/>
    <property type="project" value="InterPro"/>
</dbReference>
<dbReference type="GO" id="GO:1990519">
    <property type="term" value="P:pyrimidine nucleotide import into mitochondrion"/>
    <property type="evidence" value="ECO:0007669"/>
    <property type="project" value="TreeGrafter"/>
</dbReference>
<keyword evidence="7 12" id="KW-1133">Transmembrane helix</keyword>
<keyword evidence="9 10" id="KW-0472">Membrane</keyword>
<keyword evidence="4 10" id="KW-0812">Transmembrane</keyword>
<dbReference type="InterPro" id="IPR018108">
    <property type="entry name" value="MCP_transmembrane"/>
</dbReference>
<dbReference type="SUPFAM" id="SSF103506">
    <property type="entry name" value="Mitochondrial carrier"/>
    <property type="match status" value="1"/>
</dbReference>
<evidence type="ECO:0000256" key="2">
    <source>
        <dbReference type="ARBA" id="ARBA00006375"/>
    </source>
</evidence>
<name>A0A0K0DTC6_STRER</name>
<dbReference type="InterPro" id="IPR049562">
    <property type="entry name" value="SLC25A33/36-like"/>
</dbReference>
<evidence type="ECO:0000256" key="7">
    <source>
        <dbReference type="ARBA" id="ARBA00022989"/>
    </source>
</evidence>
<dbReference type="WBParaSite" id="TCONS_00006606.p1">
    <property type="protein sequence ID" value="TCONS_00006606.p1"/>
    <property type="gene ID" value="XLOC_004739"/>
</dbReference>
<dbReference type="PANTHER" id="PTHR45829">
    <property type="entry name" value="MITOCHONDRIAL CARRIER PROTEIN RIM2"/>
    <property type="match status" value="1"/>
</dbReference>
<dbReference type="PANTHER" id="PTHR45829:SF4">
    <property type="entry name" value="MITOCHONDRIAL CARRIER PROTEIN RIM2"/>
    <property type="match status" value="1"/>
</dbReference>
<dbReference type="Pfam" id="PF00153">
    <property type="entry name" value="Mito_carr"/>
    <property type="match status" value="4"/>
</dbReference>
<proteinExistence type="inferred from homology"/>
<evidence type="ECO:0000256" key="11">
    <source>
        <dbReference type="RuleBase" id="RU000488"/>
    </source>
</evidence>
<dbReference type="Gene3D" id="1.50.40.10">
    <property type="entry name" value="Mitochondrial carrier domain"/>
    <property type="match status" value="2"/>
</dbReference>
<dbReference type="WBParaSite" id="SSTP_0000048900.1">
    <property type="protein sequence ID" value="SSTP_0000048900.1"/>
    <property type="gene ID" value="SSTP_0000048900"/>
</dbReference>
<evidence type="ECO:0000256" key="3">
    <source>
        <dbReference type="ARBA" id="ARBA00022448"/>
    </source>
</evidence>
<evidence type="ECO:0000256" key="6">
    <source>
        <dbReference type="ARBA" id="ARBA00022792"/>
    </source>
</evidence>
<evidence type="ECO:0000256" key="12">
    <source>
        <dbReference type="SAM" id="Phobius"/>
    </source>
</evidence>
<sequence>MVYKDNMIHFVSGGLGSGVGLLVTYPLDLIRIRLQSQIGIKGESYHNNILKNNIFPTNILKNNCGKIPYTKVSPQIPIISNIYKQLADLHLIKNVKLIIINEGVRGLYKGLGASVVAFIPTKAVYFFCYNAAKSELNKGKYLTPNTAPVHMFSAAFAGLSVCVTFNPIHVIKTRLQLNSGNMNVRECLKYTFKHHGISGFYRGMEASTYGVSEMVIQFMIYEKIKHDLHTWLSKYNVPLYWLSEDPKVAHFMIAGAISKFVAVVTTYPHEVIRTRTREVGYKGQGFWTLIYHITKNEGYKALYRGMGTTLIRSVPNSAIALTAYEYFVKFFNKILN</sequence>
<evidence type="ECO:0000256" key="1">
    <source>
        <dbReference type="ARBA" id="ARBA00004448"/>
    </source>
</evidence>
<comment type="subcellular location">
    <subcellularLocation>
        <location evidence="1">Mitochondrion inner membrane</location>
        <topology evidence="1">Multi-pass membrane protein</topology>
    </subcellularLocation>
</comment>
<protein>
    <submittedName>
        <fullName evidence="14 15">Mitochondrial carrier protein</fullName>
    </submittedName>
</protein>
<evidence type="ECO:0000313" key="14">
    <source>
        <dbReference type="WBParaSite" id="SSTP_0000048900.1"/>
    </source>
</evidence>
<comment type="similarity">
    <text evidence="2 11">Belongs to the mitochondrial carrier (TC 2.A.29) family.</text>
</comment>
<reference evidence="14" key="1">
    <citation type="submission" date="2015-08" db="UniProtKB">
        <authorList>
            <consortium name="WormBaseParasite"/>
        </authorList>
    </citation>
    <scope>IDENTIFICATION</scope>
</reference>
<keyword evidence="8" id="KW-0496">Mitochondrion</keyword>
<dbReference type="InterPro" id="IPR023395">
    <property type="entry name" value="MCP_dom_sf"/>
</dbReference>
<evidence type="ECO:0000256" key="9">
    <source>
        <dbReference type="ARBA" id="ARBA00023136"/>
    </source>
</evidence>
<keyword evidence="3 11" id="KW-0813">Transport</keyword>
<evidence type="ECO:0000256" key="4">
    <source>
        <dbReference type="ARBA" id="ARBA00022692"/>
    </source>
</evidence>
<feature type="repeat" description="Solcar" evidence="10">
    <location>
        <begin position="4"/>
        <end position="135"/>
    </location>
</feature>
<dbReference type="Proteomes" id="UP000035681">
    <property type="component" value="Unplaced"/>
</dbReference>
<dbReference type="AlphaFoldDB" id="A0A0K0DTC6"/>
<feature type="transmembrane region" description="Helical" evidence="12">
    <location>
        <begin position="6"/>
        <end position="27"/>
    </location>
</feature>
<accession>A0A0K0DTC6</accession>
<feature type="repeat" description="Solcar" evidence="10">
    <location>
        <begin position="246"/>
        <end position="330"/>
    </location>
</feature>
<evidence type="ECO:0000256" key="10">
    <source>
        <dbReference type="PROSITE-ProRule" id="PRU00282"/>
    </source>
</evidence>
<dbReference type="PROSITE" id="PS50920">
    <property type="entry name" value="SOLCAR"/>
    <property type="match status" value="3"/>
</dbReference>
<evidence type="ECO:0000256" key="8">
    <source>
        <dbReference type="ARBA" id="ARBA00023128"/>
    </source>
</evidence>
<feature type="repeat" description="Solcar" evidence="10">
    <location>
        <begin position="145"/>
        <end position="227"/>
    </location>
</feature>
<keyword evidence="5" id="KW-0677">Repeat</keyword>
<evidence type="ECO:0000313" key="13">
    <source>
        <dbReference type="Proteomes" id="UP000035681"/>
    </source>
</evidence>
<evidence type="ECO:0000256" key="5">
    <source>
        <dbReference type="ARBA" id="ARBA00022737"/>
    </source>
</evidence>
<evidence type="ECO:0000313" key="15">
    <source>
        <dbReference type="WBParaSite" id="TCONS_00006606.p1"/>
    </source>
</evidence>
<organism evidence="14">
    <name type="scientific">Strongyloides stercoralis</name>
    <name type="common">Threadworm</name>
    <dbReference type="NCBI Taxonomy" id="6248"/>
    <lineage>
        <taxon>Eukaryota</taxon>
        <taxon>Metazoa</taxon>
        <taxon>Ecdysozoa</taxon>
        <taxon>Nematoda</taxon>
        <taxon>Chromadorea</taxon>
        <taxon>Rhabditida</taxon>
        <taxon>Tylenchina</taxon>
        <taxon>Panagrolaimomorpha</taxon>
        <taxon>Strongyloidoidea</taxon>
        <taxon>Strongyloididae</taxon>
        <taxon>Strongyloides</taxon>
    </lineage>
</organism>